<gene>
    <name evidence="1" type="ORF">Rhe02_01980</name>
</gene>
<keyword evidence="2" id="KW-1185">Reference proteome</keyword>
<dbReference type="EMBL" id="BONY01000001">
    <property type="protein sequence ID" value="GIH02131.1"/>
    <property type="molecule type" value="Genomic_DNA"/>
</dbReference>
<evidence type="ECO:0000313" key="2">
    <source>
        <dbReference type="Proteomes" id="UP000612899"/>
    </source>
</evidence>
<dbReference type="Pfam" id="PF09684">
    <property type="entry name" value="Tail_P2_I"/>
    <property type="match status" value="1"/>
</dbReference>
<comment type="caution">
    <text evidence="1">The sequence shown here is derived from an EMBL/GenBank/DDBJ whole genome shotgun (WGS) entry which is preliminary data.</text>
</comment>
<name>A0A8J3Q1Y2_9ACTN</name>
<dbReference type="InterPro" id="IPR006521">
    <property type="entry name" value="Tail_protein_I"/>
</dbReference>
<dbReference type="InterPro" id="IPR011748">
    <property type="entry name" value="Unchr_phage_tail-like"/>
</dbReference>
<protein>
    <recommendedName>
        <fullName evidence="3">Phage tail protein</fullName>
    </recommendedName>
</protein>
<proteinExistence type="predicted"/>
<organism evidence="1 2">
    <name type="scientific">Rhizocola hellebori</name>
    <dbReference type="NCBI Taxonomy" id="1392758"/>
    <lineage>
        <taxon>Bacteria</taxon>
        <taxon>Bacillati</taxon>
        <taxon>Actinomycetota</taxon>
        <taxon>Actinomycetes</taxon>
        <taxon>Micromonosporales</taxon>
        <taxon>Micromonosporaceae</taxon>
        <taxon>Rhizocola</taxon>
    </lineage>
</organism>
<dbReference type="RefSeq" id="WP_203906066.1">
    <property type="nucleotide sequence ID" value="NZ_BONY01000001.1"/>
</dbReference>
<evidence type="ECO:0008006" key="3">
    <source>
        <dbReference type="Google" id="ProtNLM"/>
    </source>
</evidence>
<evidence type="ECO:0000313" key="1">
    <source>
        <dbReference type="EMBL" id="GIH02131.1"/>
    </source>
</evidence>
<accession>A0A8J3Q1Y2</accession>
<sequence>MRSEAIATLLPAAYQRAIHPSGVLAALLDVMESQHEASETLLETVEDLFHPYRCPDRMVAFLARWVAVDHLGANRDLVARGSALAQSRGTAAGLREAIQLATGLAEVAIEERADRPFHLIVRVPDGFDRVEHLRQIVELEKPAATTYEIGVLI</sequence>
<dbReference type="AlphaFoldDB" id="A0A8J3Q1Y2"/>
<dbReference type="Proteomes" id="UP000612899">
    <property type="component" value="Unassembled WGS sequence"/>
</dbReference>
<dbReference type="NCBIfam" id="TIGR02242">
    <property type="entry name" value="tail_TIGR02242"/>
    <property type="match status" value="1"/>
</dbReference>
<reference evidence="1" key="1">
    <citation type="submission" date="2021-01" db="EMBL/GenBank/DDBJ databases">
        <title>Whole genome shotgun sequence of Rhizocola hellebori NBRC 109834.</title>
        <authorList>
            <person name="Komaki H."/>
            <person name="Tamura T."/>
        </authorList>
    </citation>
    <scope>NUCLEOTIDE SEQUENCE</scope>
    <source>
        <strain evidence="1">NBRC 109834</strain>
    </source>
</reference>